<dbReference type="PATRIC" id="fig|1227493.4.peg.10"/>
<proteinExistence type="predicted"/>
<dbReference type="InterPro" id="IPR038726">
    <property type="entry name" value="PDDEXK_AddAB-type"/>
</dbReference>
<dbReference type="AlphaFoldDB" id="M0AFQ5"/>
<gene>
    <name evidence="2" type="ORF">C483_00090</name>
</gene>
<dbReference type="InterPro" id="IPR027417">
    <property type="entry name" value="P-loop_NTPase"/>
</dbReference>
<dbReference type="Proteomes" id="UP000011519">
    <property type="component" value="Unassembled WGS sequence"/>
</dbReference>
<name>M0AFQ5_9EURY</name>
<dbReference type="OrthoDB" id="319934at2157"/>
<reference evidence="2 3" key="1">
    <citation type="journal article" date="2014" name="PLoS Genet.">
        <title>Phylogenetically driven sequencing of extremely halophilic archaea reveals strategies for static and dynamic osmo-response.</title>
        <authorList>
            <person name="Becker E.A."/>
            <person name="Seitzer P.M."/>
            <person name="Tritt A."/>
            <person name="Larsen D."/>
            <person name="Krusor M."/>
            <person name="Yao A.I."/>
            <person name="Wu D."/>
            <person name="Madern D."/>
            <person name="Eisen J.A."/>
            <person name="Darling A.E."/>
            <person name="Facciotti M.T."/>
        </authorList>
    </citation>
    <scope>NUCLEOTIDE SEQUENCE [LARGE SCALE GENOMIC DNA]</scope>
    <source>
        <strain evidence="2 3">JCM 10989</strain>
    </source>
</reference>
<dbReference type="SUPFAM" id="SSF52540">
    <property type="entry name" value="P-loop containing nucleoside triphosphate hydrolases"/>
    <property type="match status" value="1"/>
</dbReference>
<organism evidence="2 3">
    <name type="scientific">Natrialba hulunbeirensis JCM 10989</name>
    <dbReference type="NCBI Taxonomy" id="1227493"/>
    <lineage>
        <taxon>Archaea</taxon>
        <taxon>Methanobacteriati</taxon>
        <taxon>Methanobacteriota</taxon>
        <taxon>Stenosarchaea group</taxon>
        <taxon>Halobacteria</taxon>
        <taxon>Halobacteriales</taxon>
        <taxon>Natrialbaceae</taxon>
        <taxon>Natrialba</taxon>
    </lineage>
</organism>
<evidence type="ECO:0000313" key="3">
    <source>
        <dbReference type="Proteomes" id="UP000011519"/>
    </source>
</evidence>
<keyword evidence="3" id="KW-1185">Reference proteome</keyword>
<dbReference type="Pfam" id="PF12705">
    <property type="entry name" value="PDDEXK_1"/>
    <property type="match status" value="1"/>
</dbReference>
<sequence>MSLKQSKSIERLYQEVADYDLVIVPDSPLADALNRRLERPHFGSFAITPRRLATRRRETAEDRTAFLEIIDETDLSWKEIAYTVGNVLQCWEYRGSADAILEYDAFDTPATRTVVDLVDSLQTSSRLLTEYEIDGGTDKSVVVVGERQLTNLERSILPNEYASIDRFTGKTFDLPAFRIFDSPAAIVDAVLDTVTQENADDVGIVLNSSSDYSPLIESALETAEISYYGGPGFMDVRDHRAFVQLLRCTTAGSDTRVHSVKPLLSCLGATVPVEHDEKRLVDVDDPEIDWLREFTRQTDALTFEAALNAYEDRTGRTLEAFRDELEELGVLEDPITADAIDRLAFYLETYEVPIDRDNEGVLLADAKSASYVDRPVVFYLGLDEEWTHDSPNRPWVDRDAEYERNIDSFQSLLQSGATQHYLVQDVAGGSPITPCLYFDELLETEFERFSDLESVRHDRSNRSLGDGFDPEPLDVAVEPERVEAVSQSSLNSYINSPRDYFFGRLVETPDKHYFVEGNLFHDFAEFVVNHPEFVDDACLEEVVDVMIEETRAFHRTLDLETQRTRYRIGLETICEYLDEQTPTEMTFLTPSSGWGTNFFAEYFDRDVDSPATERWFEDEDLRLKGKIDLVQSPTQLVDFKSGSRNSASQVIKHASIEEPSDKPNFQALCYLTYWRQQQPAEPLEFTFFHFLETLDDVVAGEATLEDCLTTVTYHPAAFDEYVQSQLVYEELCEDAANDCNKTFSKTDYETYVSVFDTHEIPKTRDADEMADSAFGEALVEHLVEDVGDYKYVKNGCMQAFRHLCGYRKEGYFEEDIDAFERFVDEQLEELNRYRRGENRFPICGRADEPNYRYVNNRDMLLTESRPTRETTCSIQIEETVPTDPTDSEVSR</sequence>
<accession>M0AFQ5</accession>
<protein>
    <recommendedName>
        <fullName evidence="1">PD-(D/E)XK endonuclease-like domain-containing protein</fullName>
    </recommendedName>
</protein>
<evidence type="ECO:0000259" key="1">
    <source>
        <dbReference type="Pfam" id="PF12705"/>
    </source>
</evidence>
<dbReference type="RefSeq" id="WP_006651298.1">
    <property type="nucleotide sequence ID" value="NZ_AOIM01000002.1"/>
</dbReference>
<dbReference type="STRING" id="1227493.C483_00090"/>
<dbReference type="EMBL" id="AOIM01000002">
    <property type="protein sequence ID" value="ELY96178.1"/>
    <property type="molecule type" value="Genomic_DNA"/>
</dbReference>
<feature type="domain" description="PD-(D/E)XK endonuclease-like" evidence="1">
    <location>
        <begin position="485"/>
        <end position="724"/>
    </location>
</feature>
<evidence type="ECO:0000313" key="2">
    <source>
        <dbReference type="EMBL" id="ELY96178.1"/>
    </source>
</evidence>
<comment type="caution">
    <text evidence="2">The sequence shown here is derived from an EMBL/GenBank/DDBJ whole genome shotgun (WGS) entry which is preliminary data.</text>
</comment>